<dbReference type="GO" id="GO:0005634">
    <property type="term" value="C:nucleus"/>
    <property type="evidence" value="ECO:0007669"/>
    <property type="project" value="InterPro"/>
</dbReference>
<dbReference type="GO" id="GO:0051307">
    <property type="term" value="P:meiotic chromosome separation"/>
    <property type="evidence" value="ECO:0007669"/>
    <property type="project" value="TreeGrafter"/>
</dbReference>
<keyword evidence="3" id="KW-0378">Hydrolase</keyword>
<evidence type="ECO:0000256" key="4">
    <source>
        <dbReference type="ARBA" id="ARBA00022829"/>
    </source>
</evidence>
<name>A0A9P4JIF3_9PLEO</name>
<dbReference type="SUPFAM" id="SSF48452">
    <property type="entry name" value="TPR-like"/>
    <property type="match status" value="1"/>
</dbReference>
<dbReference type="EMBL" id="ML994060">
    <property type="protein sequence ID" value="KAF2199710.1"/>
    <property type="molecule type" value="Genomic_DNA"/>
</dbReference>
<feature type="region of interest" description="Disordered" evidence="5">
    <location>
        <begin position="263"/>
        <end position="285"/>
    </location>
</feature>
<evidence type="ECO:0000313" key="8">
    <source>
        <dbReference type="Proteomes" id="UP000799536"/>
    </source>
</evidence>
<reference evidence="7" key="1">
    <citation type="journal article" date="2020" name="Stud. Mycol.">
        <title>101 Dothideomycetes genomes: a test case for predicting lifestyles and emergence of pathogens.</title>
        <authorList>
            <person name="Haridas S."/>
            <person name="Albert R."/>
            <person name="Binder M."/>
            <person name="Bloem J."/>
            <person name="Labutti K."/>
            <person name="Salamov A."/>
            <person name="Andreopoulos B."/>
            <person name="Baker S."/>
            <person name="Barry K."/>
            <person name="Bills G."/>
            <person name="Bluhm B."/>
            <person name="Cannon C."/>
            <person name="Castanera R."/>
            <person name="Culley D."/>
            <person name="Daum C."/>
            <person name="Ezra D."/>
            <person name="Gonzalez J."/>
            <person name="Henrissat B."/>
            <person name="Kuo A."/>
            <person name="Liang C."/>
            <person name="Lipzen A."/>
            <person name="Lutzoni F."/>
            <person name="Magnuson J."/>
            <person name="Mondo S."/>
            <person name="Nolan M."/>
            <person name="Ohm R."/>
            <person name="Pangilinan J."/>
            <person name="Park H.-J."/>
            <person name="Ramirez L."/>
            <person name="Alfaro M."/>
            <person name="Sun H."/>
            <person name="Tritt A."/>
            <person name="Yoshinaga Y."/>
            <person name="Zwiers L.-H."/>
            <person name="Turgeon B."/>
            <person name="Goodwin S."/>
            <person name="Spatafora J."/>
            <person name="Crous P."/>
            <person name="Grigoriev I."/>
        </authorList>
    </citation>
    <scope>NUCLEOTIDE SEQUENCE</scope>
    <source>
        <strain evidence="7">ATCC 74209</strain>
    </source>
</reference>
<feature type="region of interest" description="Disordered" evidence="5">
    <location>
        <begin position="1372"/>
        <end position="1409"/>
    </location>
</feature>
<organism evidence="7 8">
    <name type="scientific">Delitschia confertaspora ATCC 74209</name>
    <dbReference type="NCBI Taxonomy" id="1513339"/>
    <lineage>
        <taxon>Eukaryota</taxon>
        <taxon>Fungi</taxon>
        <taxon>Dikarya</taxon>
        <taxon>Ascomycota</taxon>
        <taxon>Pezizomycotina</taxon>
        <taxon>Dothideomycetes</taxon>
        <taxon>Pleosporomycetidae</taxon>
        <taxon>Pleosporales</taxon>
        <taxon>Delitschiaceae</taxon>
        <taxon>Delitschia</taxon>
    </lineage>
</organism>
<feature type="compositionally biased region" description="Polar residues" evidence="5">
    <location>
        <begin position="132"/>
        <end position="153"/>
    </location>
</feature>
<protein>
    <recommendedName>
        <fullName evidence="2">separase</fullName>
        <ecNumber evidence="2">3.4.22.49</ecNumber>
    </recommendedName>
</protein>
<evidence type="ECO:0000256" key="2">
    <source>
        <dbReference type="ARBA" id="ARBA00012489"/>
    </source>
</evidence>
<evidence type="ECO:0000256" key="3">
    <source>
        <dbReference type="ARBA" id="ARBA00022801"/>
    </source>
</evidence>
<dbReference type="OrthoDB" id="10255632at2759"/>
<feature type="compositionally biased region" description="Low complexity" evidence="5">
    <location>
        <begin position="169"/>
        <end position="186"/>
    </location>
</feature>
<dbReference type="GO" id="GO:0004197">
    <property type="term" value="F:cysteine-type endopeptidase activity"/>
    <property type="evidence" value="ECO:0007669"/>
    <property type="project" value="InterPro"/>
</dbReference>
<dbReference type="EC" id="3.4.22.49" evidence="2"/>
<dbReference type="PANTHER" id="PTHR12792">
    <property type="entry name" value="EXTRA SPINDLE POLES 1-RELATED"/>
    <property type="match status" value="1"/>
</dbReference>
<comment type="caution">
    <text evidence="7">The sequence shown here is derived from an EMBL/GenBank/DDBJ whole genome shotgun (WGS) entry which is preliminary data.</text>
</comment>
<dbReference type="GO" id="GO:0006508">
    <property type="term" value="P:proteolysis"/>
    <property type="evidence" value="ECO:0007669"/>
    <property type="project" value="InterPro"/>
</dbReference>
<evidence type="ECO:0000256" key="5">
    <source>
        <dbReference type="SAM" id="MobiDB-lite"/>
    </source>
</evidence>
<dbReference type="Pfam" id="PF03568">
    <property type="entry name" value="Separin_C"/>
    <property type="match status" value="1"/>
</dbReference>
<dbReference type="Gene3D" id="1.25.40.10">
    <property type="entry name" value="Tetratricopeptide repeat domain"/>
    <property type="match status" value="1"/>
</dbReference>
<gene>
    <name evidence="7" type="ORF">GQ43DRAFT_491012</name>
</gene>
<keyword evidence="8" id="KW-1185">Reference proteome</keyword>
<feature type="compositionally biased region" description="Basic and acidic residues" evidence="5">
    <location>
        <begin position="40"/>
        <end position="58"/>
    </location>
</feature>
<dbReference type="PROSITE" id="PS51700">
    <property type="entry name" value="SEPARIN"/>
    <property type="match status" value="1"/>
</dbReference>
<dbReference type="InterPro" id="IPR011990">
    <property type="entry name" value="TPR-like_helical_dom_sf"/>
</dbReference>
<dbReference type="GO" id="GO:0072686">
    <property type="term" value="C:mitotic spindle"/>
    <property type="evidence" value="ECO:0007669"/>
    <property type="project" value="TreeGrafter"/>
</dbReference>
<evidence type="ECO:0000313" key="7">
    <source>
        <dbReference type="EMBL" id="KAF2199710.1"/>
    </source>
</evidence>
<dbReference type="Proteomes" id="UP000799536">
    <property type="component" value="Unassembled WGS sequence"/>
</dbReference>
<keyword evidence="4" id="KW-0159">Chromosome partition</keyword>
<feature type="region of interest" description="Disordered" evidence="5">
    <location>
        <begin position="37"/>
        <end position="92"/>
    </location>
</feature>
<feature type="compositionally biased region" description="Basic residues" evidence="5">
    <location>
        <begin position="1381"/>
        <end position="1390"/>
    </location>
</feature>
<dbReference type="GO" id="GO:0005737">
    <property type="term" value="C:cytoplasm"/>
    <property type="evidence" value="ECO:0007669"/>
    <property type="project" value="TreeGrafter"/>
</dbReference>
<proteinExistence type="predicted"/>
<evidence type="ECO:0000256" key="1">
    <source>
        <dbReference type="ARBA" id="ARBA00000451"/>
    </source>
</evidence>
<feature type="region of interest" description="Disordered" evidence="5">
    <location>
        <begin position="116"/>
        <end position="191"/>
    </location>
</feature>
<dbReference type="PANTHER" id="PTHR12792:SF0">
    <property type="entry name" value="SEPARIN"/>
    <property type="match status" value="1"/>
</dbReference>
<comment type="catalytic activity">
    <reaction evidence="1">
        <text>All bonds known to be hydrolyzed by this endopeptidase have arginine in P1 and an acidic residue in P4. P6 is often occupied by an acidic residue or by a hydroxy-amino-acid residue, the phosphorylation of which enhances cleavage.</text>
        <dbReference type="EC" id="3.4.22.49"/>
    </reaction>
</comment>
<feature type="domain" description="Peptidase C50" evidence="6">
    <location>
        <begin position="1965"/>
        <end position="2068"/>
    </location>
</feature>
<feature type="region of interest" description="Disordered" evidence="5">
    <location>
        <begin position="2118"/>
        <end position="2170"/>
    </location>
</feature>
<evidence type="ECO:0000259" key="6">
    <source>
        <dbReference type="PROSITE" id="PS51700"/>
    </source>
</evidence>
<sequence>MAAPKDATRVDVQNIKTDLSSISTCTSGTVSKLQELLAEGSRESQEGSKEPQQRENAKPSRAKPVAVPLRSRRKPVAADSEVRGATSGLTRKEKYMLATEVANSTLKSLSDSLKDPSILRYGKQPRTRTPALKSTPNDAASKQRGTLSRSSSYLPRALQDLPVSQVVNSPRKPSSLRRSSSYSSSPTTGHAPGLLATAECARVAFAYLRSSEDLGMMAKNTPQLQLENGMIALIGKLVGHGLDNLAAKELRILKRRLELYLGGPENDKGDQLPKAPAKSKKTSTTTDKETLASLLAFENLDSTTPALPLIIQHQLYTLKVIATLRRPRIIESVVDYVQDSNASSPPNLILQYAKTPNSAAKAARQLESLAQSLLSMCPSVSSSEDELACKESLKPSPDAVLRLQHLAFGIRQKWWKLSKHQGSVDKELCEPFSRCLAAFSRRSSLPAQSKYTLANTLYQDLCGQLEGGQAAMPSVFQASKVLSSLAQAASLPDEALLWTEGCEPTDASNASAAKVTARLVRKASLSFEAAFKRGTSNSDWEQNVDTALQGLAGSLGGSSIELENLFAEVNGFRRIATKTLITKPPQNFLESKRSFYIRAFSIIAASMRFVVRYVGSQPSETPDPKLEARQAGRIGMAIKIIKSSLDSAIICSRQFFEFDIQWALLDEILQDFVTILHRVENCVAEHGSSVSGSYQELQLPFVKVSNAYWTSYLQLRKTDDHSPYLLQAMQKSVDILLPRSKAERNAGLVSMKLEKLGEALDSINRPHEARAAFHESITNLIESGDLRASVELASKMPLHSIFDIDGSFAALARLLRLNHHSFIKDGISGSELAFFDDKSLSAAERGLIMEWQVSLFFRTLSKNRTWDLTLNSSVQTLANRLKEIYSATKFPVRRRRTYIALLELADAHPDVLAPELLGTDDEAEVDDPTGTLDNGLYRYNEHLKATIKIKLALRGSSPAIAPIKGSLHFWQSLLDSTTTWADLLEHIDNPDSWIQQLQAIADFLAVKGEEYLSIPVLNLMNKALELRRNSDTSLLVSTLSRTGLQLLRLGYSGKAGLAFAKAQGFASSSATSTEAKLQWHLAYAEYLLKIGNSEKCESTLISAEDMAVNDAEFMELSKPSATLSGRIRFNTLLASACYVYSLLSLNKGCYKDALRHAKRCIGLSRRVWATLENRSKPTQTDNSNIEAGQSTIGSFDPLSSVRTDKGVPVVMSITHQSLDGAEFWFLVPLLHQALSLQAQVFAHLGLLQEAIYMCEQADKVASATNSPTLILESASHQIEYWAQSGRPDKAQAAMDSASRSLVSTHHAVVKYHSSVARLYHSSEKFQQELKALDNMCSIVQELQLPSFLKELESLQPTAEALAARASEMSLVTSKAEDKKPMRTTRGRKPTVKTVPKSTPRAVTKSTVKPVAKPTQKAAAAITNPTVPSISEECSQLNSLRADATRRRALVNIAQDNILKAAELLEQAGELDQGFESRVLHLCAKFKVLFAQSMNELATDFTFNALPESTIAFPALFQSDRALSEAFVAKVANLSTSPSTVKPPPTQRGKGKKPIKTNFIATLQQAKYCIAEAHALVSRGGSSSMLTQVSCALSNVTVLLSAATQGETRGSLHPLYAAYTSELPKWLSMKMTQTAIEVEQEALSREEIMKWPEIPSQPTSALPSAKQFQHDYVDIIPDAWTAISLALSEDHDDLYITRYHAGQSPFVLRLPMSRHKSRDMDEEEFGFDDGRKDFDEIIELSDFSTKSAREMTAKGAKTQWWAEREALDTRLKELLLNIENIWLGGFKGIFSQHQPDPNLLARFKKSFQNILNKHLPSRQGRGQLKKVSLEPRILELFVGLGDATNEDLDLDEALMDLIYFVVDILQFNGERNAYDEIDFDAMVIETLDALRAYHTSARNVATKPSHTILILDKNLHALPWESLPCLQSLSISRLPSLAALRDRIMAAKISANAAGDAQPGHYISASAGGASMLNPGGDLASTAKTIKPRLDDITGEWTHIVNRAPSEAEFENALREKELVLYFGHGSGAQFVRSKTVKKLYQKEETAKRCATAFLFGCSSAHLTENGIYEPSGMLASYLAAGAPAVVGMLWDVTDKDCDRFAVRAGELWGLWPEAKEGETLQTRKSSKGKGRVTQKVADVENPRGAGNGRGGRKGSQDEDEGDEMDLVGGDERKVRREVGLDEAVRDAREACYLRYLNGAAAVVYGIPCYLE</sequence>
<dbReference type="InterPro" id="IPR030397">
    <property type="entry name" value="SEPARIN_core_dom"/>
</dbReference>
<dbReference type="GO" id="GO:0044732">
    <property type="term" value="C:mitotic spindle pole body"/>
    <property type="evidence" value="ECO:0007669"/>
    <property type="project" value="TreeGrafter"/>
</dbReference>
<dbReference type="InterPro" id="IPR005314">
    <property type="entry name" value="Peptidase_C50"/>
</dbReference>
<accession>A0A9P4JIF3</accession>